<protein>
    <recommendedName>
        <fullName evidence="11">Dihydroorotate dehydrogenase (quinone)</fullName>
        <ecNumber evidence="11">1.3.5.2</ecNumber>
    </recommendedName>
    <alternativeName>
        <fullName evidence="11">DHOdehase</fullName>
        <shortName evidence="11">DHOD</shortName>
        <shortName evidence="11">DHODase</shortName>
    </alternativeName>
    <alternativeName>
        <fullName evidence="11">Dihydroorotate oxidase</fullName>
    </alternativeName>
</protein>
<comment type="pathway">
    <text evidence="3 11">Pyrimidine metabolism; UMP biosynthesis via de novo pathway; orotate from (S)-dihydroorotate (quinone route): step 1/1.</text>
</comment>
<dbReference type="EMBL" id="LNYS01000008">
    <property type="protein sequence ID" value="KTD50093.1"/>
    <property type="molecule type" value="Genomic_DNA"/>
</dbReference>
<evidence type="ECO:0000256" key="9">
    <source>
        <dbReference type="ARBA" id="ARBA00023136"/>
    </source>
</evidence>
<keyword evidence="8 11" id="KW-0560">Oxidoreductase</keyword>
<comment type="catalytic activity">
    <reaction evidence="10 11">
        <text>(S)-dihydroorotate + a quinone = orotate + a quinol</text>
        <dbReference type="Rhea" id="RHEA:30187"/>
        <dbReference type="ChEBI" id="CHEBI:24646"/>
        <dbReference type="ChEBI" id="CHEBI:30839"/>
        <dbReference type="ChEBI" id="CHEBI:30864"/>
        <dbReference type="ChEBI" id="CHEBI:132124"/>
        <dbReference type="EC" id="1.3.5.2"/>
    </reaction>
</comment>
<comment type="similarity">
    <text evidence="4 11">Belongs to the dihydroorotate dehydrogenase family. Type 2 subfamily.</text>
</comment>
<dbReference type="NCBIfam" id="NF003652">
    <property type="entry name" value="PRK05286.2-5"/>
    <property type="match status" value="1"/>
</dbReference>
<feature type="binding site" evidence="11">
    <location>
        <position position="166"/>
    </location>
    <ligand>
        <name>FMN</name>
        <dbReference type="ChEBI" id="CHEBI:58210"/>
    </ligand>
</feature>
<feature type="binding site" evidence="11">
    <location>
        <position position="239"/>
    </location>
    <ligand>
        <name>FMN</name>
        <dbReference type="ChEBI" id="CHEBI:58210"/>
    </ligand>
</feature>
<keyword evidence="5 11" id="KW-0285">Flavoprotein</keyword>
<sequence length="335" mass="36594">MYSLIRPLLFSMDAEKAHHMTLAVLDSLPAFCFRQAPSLPVDVLGMRFNHPVGLAAGLDKNASHLDGLAKLGFSFVEVGTVTPRPQAGMPKPRLFRLPNAEALINRMGFNNRGVDVLVNNIQKSSYRGILGINIGKNKDTPMDKAVNDYLFCLKRIYTCASYITINISSPNTPDLRLFHQEMLLTQLLTSIVDEQKRLADQHQRFVPLVIKLSPDESDEELKIVANVAAQCGISGIIATNTTCTRVGVENFPESKEMGGLSGKPLQDRSTQCIRVLKEAIGNQLIIIGAGGIQSVDAAKEKLNAGASLLQVYTGLIYKGHQLISQLVKGLKKDQG</sequence>
<comment type="caution">
    <text evidence="13">The sequence shown here is derived from an EMBL/GenBank/DDBJ whole genome shotgun (WGS) entry which is preliminary data.</text>
</comment>
<feature type="binding site" evidence="11">
    <location>
        <position position="60"/>
    </location>
    <ligand>
        <name>substrate</name>
    </ligand>
</feature>
<dbReference type="GO" id="GO:0005737">
    <property type="term" value="C:cytoplasm"/>
    <property type="evidence" value="ECO:0007669"/>
    <property type="project" value="InterPro"/>
</dbReference>
<evidence type="ECO:0000256" key="8">
    <source>
        <dbReference type="ARBA" id="ARBA00023002"/>
    </source>
</evidence>
<dbReference type="Pfam" id="PF01180">
    <property type="entry name" value="DHO_dh"/>
    <property type="match status" value="1"/>
</dbReference>
<evidence type="ECO:0000313" key="13">
    <source>
        <dbReference type="EMBL" id="KTD50093.1"/>
    </source>
</evidence>
<dbReference type="GO" id="GO:0006207">
    <property type="term" value="P:'de novo' pyrimidine nucleobase biosynthetic process"/>
    <property type="evidence" value="ECO:0007669"/>
    <property type="project" value="UniProtKB-UniRule"/>
</dbReference>
<evidence type="ECO:0000256" key="2">
    <source>
        <dbReference type="ARBA" id="ARBA00004370"/>
    </source>
</evidence>
<dbReference type="GO" id="GO:0005886">
    <property type="term" value="C:plasma membrane"/>
    <property type="evidence" value="ECO:0007669"/>
    <property type="project" value="UniProtKB-SubCell"/>
</dbReference>
<comment type="function">
    <text evidence="1 11">Catalyzes the conversion of dihydroorotate to orotate with quinone as electron acceptor.</text>
</comment>
<name>A0A0W0XZ58_9GAMM</name>
<dbReference type="PATRIC" id="fig|45073.5.peg.1495"/>
<feature type="binding site" evidence="11">
    <location>
        <position position="133"/>
    </location>
    <ligand>
        <name>FMN</name>
        <dbReference type="ChEBI" id="CHEBI:58210"/>
    </ligand>
</feature>
<dbReference type="InterPro" id="IPR012135">
    <property type="entry name" value="Dihydroorotate_DH_1_2"/>
</dbReference>
<dbReference type="InterPro" id="IPR013785">
    <property type="entry name" value="Aldolase_TIM"/>
</dbReference>
<dbReference type="AlphaFoldDB" id="A0A0W0XZ58"/>
<feature type="binding site" evidence="11">
    <location>
        <position position="166"/>
    </location>
    <ligand>
        <name>substrate</name>
    </ligand>
</feature>
<dbReference type="GO" id="GO:0044205">
    <property type="term" value="P:'de novo' UMP biosynthetic process"/>
    <property type="evidence" value="ECO:0007669"/>
    <property type="project" value="UniProtKB-UniRule"/>
</dbReference>
<feature type="binding site" evidence="11">
    <location>
        <begin position="312"/>
        <end position="313"/>
    </location>
    <ligand>
        <name>FMN</name>
        <dbReference type="ChEBI" id="CHEBI:58210"/>
    </ligand>
</feature>
<feature type="binding site" evidence="11">
    <location>
        <position position="262"/>
    </location>
    <ligand>
        <name>FMN</name>
        <dbReference type="ChEBI" id="CHEBI:58210"/>
    </ligand>
</feature>
<dbReference type="NCBIfam" id="NF003644">
    <property type="entry name" value="PRK05286.1-1"/>
    <property type="match status" value="1"/>
</dbReference>
<feature type="binding site" evidence="11">
    <location>
        <begin position="56"/>
        <end position="60"/>
    </location>
    <ligand>
        <name>FMN</name>
        <dbReference type="ChEBI" id="CHEBI:58210"/>
    </ligand>
</feature>
<proteinExistence type="inferred from homology"/>
<dbReference type="NCBIfam" id="TIGR01036">
    <property type="entry name" value="pyrD_sub2"/>
    <property type="match status" value="1"/>
</dbReference>
<dbReference type="InterPro" id="IPR001295">
    <property type="entry name" value="Dihydroorotate_DH_CS"/>
</dbReference>
<dbReference type="InterPro" id="IPR005719">
    <property type="entry name" value="Dihydroorotate_DH_2"/>
</dbReference>
<dbReference type="InterPro" id="IPR005720">
    <property type="entry name" value="Dihydroorotate_DH_cat"/>
</dbReference>
<dbReference type="HAMAP" id="MF_00225">
    <property type="entry name" value="DHO_dh_type2"/>
    <property type="match status" value="1"/>
</dbReference>
<evidence type="ECO:0000313" key="14">
    <source>
        <dbReference type="Proteomes" id="UP000054618"/>
    </source>
</evidence>
<dbReference type="InterPro" id="IPR050074">
    <property type="entry name" value="DHO_dehydrogenase"/>
</dbReference>
<dbReference type="PROSITE" id="PS00912">
    <property type="entry name" value="DHODEHASE_2"/>
    <property type="match status" value="1"/>
</dbReference>
<dbReference type="NCBIfam" id="NF003646">
    <property type="entry name" value="PRK05286.1-4"/>
    <property type="match status" value="1"/>
</dbReference>
<organism evidence="13 14">
    <name type="scientific">Legionella quinlivanii</name>
    <dbReference type="NCBI Taxonomy" id="45073"/>
    <lineage>
        <taxon>Bacteria</taxon>
        <taxon>Pseudomonadati</taxon>
        <taxon>Pseudomonadota</taxon>
        <taxon>Gammaproteobacteria</taxon>
        <taxon>Legionellales</taxon>
        <taxon>Legionellaceae</taxon>
        <taxon>Legionella</taxon>
    </lineage>
</organism>
<evidence type="ECO:0000256" key="10">
    <source>
        <dbReference type="ARBA" id="ARBA00048639"/>
    </source>
</evidence>
<keyword evidence="14" id="KW-1185">Reference proteome</keyword>
<dbReference type="STRING" id="45073.Lqui_1418"/>
<feature type="binding site" evidence="11">
    <location>
        <position position="80"/>
    </location>
    <ligand>
        <name>FMN</name>
        <dbReference type="ChEBI" id="CHEBI:58210"/>
    </ligand>
</feature>
<dbReference type="RefSeq" id="WP_058507531.1">
    <property type="nucleotide sequence ID" value="NZ_CAAAIK010000001.1"/>
</dbReference>
<keyword evidence="7 11" id="KW-0665">Pyrimidine biosynthesis</keyword>
<evidence type="ECO:0000259" key="12">
    <source>
        <dbReference type="Pfam" id="PF01180"/>
    </source>
</evidence>
<comment type="subcellular location">
    <subcellularLocation>
        <location evidence="11">Cell membrane</location>
        <topology evidence="11">Peripheral membrane protein</topology>
    </subcellularLocation>
    <subcellularLocation>
        <location evidence="2">Membrane</location>
    </subcellularLocation>
</comment>
<dbReference type="PANTHER" id="PTHR48109:SF4">
    <property type="entry name" value="DIHYDROOROTATE DEHYDROGENASE (QUINONE), MITOCHONDRIAL"/>
    <property type="match status" value="1"/>
</dbReference>
<feature type="binding site" evidence="11">
    <location>
        <begin position="240"/>
        <end position="241"/>
    </location>
    <ligand>
        <name>substrate</name>
    </ligand>
</feature>
<evidence type="ECO:0000256" key="1">
    <source>
        <dbReference type="ARBA" id="ARBA00003125"/>
    </source>
</evidence>
<evidence type="ECO:0000256" key="11">
    <source>
        <dbReference type="HAMAP-Rule" id="MF_00225"/>
    </source>
</evidence>
<feature type="active site" description="Nucleophile" evidence="11">
    <location>
        <position position="169"/>
    </location>
</feature>
<dbReference type="NCBIfam" id="NF003645">
    <property type="entry name" value="PRK05286.1-2"/>
    <property type="match status" value="1"/>
</dbReference>
<dbReference type="UniPathway" id="UPA00070">
    <property type="reaction ID" value="UER00946"/>
</dbReference>
<evidence type="ECO:0000256" key="4">
    <source>
        <dbReference type="ARBA" id="ARBA00005359"/>
    </source>
</evidence>
<dbReference type="PANTHER" id="PTHR48109">
    <property type="entry name" value="DIHYDROOROTATE DEHYDROGENASE (QUINONE), MITOCHONDRIAL-RELATED"/>
    <property type="match status" value="1"/>
</dbReference>
<dbReference type="SUPFAM" id="SSF51395">
    <property type="entry name" value="FMN-linked oxidoreductases"/>
    <property type="match status" value="1"/>
</dbReference>
<dbReference type="GO" id="GO:0106430">
    <property type="term" value="F:dihydroorotate dehydrogenase (quinone) activity"/>
    <property type="evidence" value="ECO:0007669"/>
    <property type="project" value="UniProtKB-EC"/>
</dbReference>
<feature type="domain" description="Dihydroorotate dehydrogenase catalytic" evidence="12">
    <location>
        <begin position="39"/>
        <end position="332"/>
    </location>
</feature>
<dbReference type="OrthoDB" id="9802377at2"/>
<feature type="binding site" evidence="11">
    <location>
        <begin position="105"/>
        <end position="109"/>
    </location>
    <ligand>
        <name>substrate</name>
    </ligand>
</feature>
<reference evidence="13 14" key="1">
    <citation type="submission" date="2015-11" db="EMBL/GenBank/DDBJ databases">
        <title>Genomic analysis of 38 Legionella species identifies large and diverse effector repertoires.</title>
        <authorList>
            <person name="Burstein D."/>
            <person name="Amaro F."/>
            <person name="Zusman T."/>
            <person name="Lifshitz Z."/>
            <person name="Cohen O."/>
            <person name="Gilbert J.A."/>
            <person name="Pupko T."/>
            <person name="Shuman H.A."/>
            <person name="Segal G."/>
        </authorList>
    </citation>
    <scope>NUCLEOTIDE SEQUENCE [LARGE SCALE GENOMIC DNA]</scope>
    <source>
        <strain evidence="13 14">CDC#1442-AUS-E</strain>
    </source>
</reference>
<keyword evidence="11" id="KW-1003">Cell membrane</keyword>
<dbReference type="CDD" id="cd04738">
    <property type="entry name" value="DHOD_2_like"/>
    <property type="match status" value="1"/>
</dbReference>
<keyword evidence="9 11" id="KW-0472">Membrane</keyword>
<evidence type="ECO:0000256" key="7">
    <source>
        <dbReference type="ARBA" id="ARBA00022975"/>
    </source>
</evidence>
<dbReference type="Proteomes" id="UP000054618">
    <property type="component" value="Unassembled WGS sequence"/>
</dbReference>
<dbReference type="EC" id="1.3.5.2" evidence="11"/>
<feature type="binding site" evidence="11">
    <location>
        <position position="171"/>
    </location>
    <ligand>
        <name>substrate</name>
    </ligand>
</feature>
<gene>
    <name evidence="11 13" type="primary">pyrD</name>
    <name evidence="13" type="ORF">Lqui_1418</name>
</gene>
<keyword evidence="6 11" id="KW-0288">FMN</keyword>
<comment type="cofactor">
    <cofactor evidence="11">
        <name>FMN</name>
        <dbReference type="ChEBI" id="CHEBI:58210"/>
    </cofactor>
    <text evidence="11">Binds 1 FMN per subunit.</text>
</comment>
<dbReference type="Gene3D" id="3.20.20.70">
    <property type="entry name" value="Aldolase class I"/>
    <property type="match status" value="1"/>
</dbReference>
<comment type="subunit">
    <text evidence="11">Monomer.</text>
</comment>
<evidence type="ECO:0000256" key="6">
    <source>
        <dbReference type="ARBA" id="ARBA00022643"/>
    </source>
</evidence>
<evidence type="ECO:0000256" key="5">
    <source>
        <dbReference type="ARBA" id="ARBA00022630"/>
    </source>
</evidence>
<evidence type="ECO:0000256" key="3">
    <source>
        <dbReference type="ARBA" id="ARBA00005161"/>
    </source>
</evidence>
<feature type="binding site" evidence="11">
    <location>
        <position position="211"/>
    </location>
    <ligand>
        <name>FMN</name>
        <dbReference type="ChEBI" id="CHEBI:58210"/>
    </ligand>
</feature>
<dbReference type="PIRSF" id="PIRSF000164">
    <property type="entry name" value="DHO_oxidase"/>
    <property type="match status" value="1"/>
</dbReference>
<accession>A0A0W0XZ58</accession>
<feature type="binding site" evidence="11">
    <location>
        <position position="291"/>
    </location>
    <ligand>
        <name>FMN</name>
        <dbReference type="ChEBI" id="CHEBI:58210"/>
    </ligand>
</feature>